<gene>
    <name evidence="1" type="ORF">N0V91_008106</name>
</gene>
<dbReference type="Proteomes" id="UP001140510">
    <property type="component" value="Unassembled WGS sequence"/>
</dbReference>
<evidence type="ECO:0000313" key="2">
    <source>
        <dbReference type="Proteomes" id="UP001140510"/>
    </source>
</evidence>
<dbReference type="OrthoDB" id="5376804at2759"/>
<dbReference type="EMBL" id="JAPEVA010000077">
    <property type="protein sequence ID" value="KAJ4401208.1"/>
    <property type="molecule type" value="Genomic_DNA"/>
</dbReference>
<proteinExistence type="predicted"/>
<organism evidence="1 2">
    <name type="scientific">Didymella pomorum</name>
    <dbReference type="NCBI Taxonomy" id="749634"/>
    <lineage>
        <taxon>Eukaryota</taxon>
        <taxon>Fungi</taxon>
        <taxon>Dikarya</taxon>
        <taxon>Ascomycota</taxon>
        <taxon>Pezizomycotina</taxon>
        <taxon>Dothideomycetes</taxon>
        <taxon>Pleosporomycetidae</taxon>
        <taxon>Pleosporales</taxon>
        <taxon>Pleosporineae</taxon>
        <taxon>Didymellaceae</taxon>
        <taxon>Didymella</taxon>
    </lineage>
</organism>
<sequence>MSGRSMQHSQFGNVTFIPNGASAFNLSDDTLMTSRSVDDPERLATINSVTFLFRPEAQSGDNITAVNCTIFPTVDTYRVDVRNTLLTETLVDRTPMDIYYAGDVFDVAGDMINDTIVTNGLYSYALASNHTFRDGVQMDCKGSKDPGPGLIRHYKVQSQQRVRGLVQRTSLQWYFPAECLWFVGLGTAQGIYQQLDTMFDEQEMLSNNIALLSGNMYLQSLWRAEERPRDTDDIYVMLRGTATYETVNEAFSNMTKAMTAYIRTHGEEGVSGWAKGDR</sequence>
<evidence type="ECO:0000313" key="1">
    <source>
        <dbReference type="EMBL" id="KAJ4401208.1"/>
    </source>
</evidence>
<name>A0A9W8ZBZ8_9PLEO</name>
<dbReference type="AlphaFoldDB" id="A0A9W8ZBZ8"/>
<accession>A0A9W8ZBZ8</accession>
<protein>
    <submittedName>
        <fullName evidence="1">Uncharacterized protein</fullName>
    </submittedName>
</protein>
<reference evidence="1" key="1">
    <citation type="submission" date="2022-10" db="EMBL/GenBank/DDBJ databases">
        <title>Tapping the CABI collections for fungal endophytes: first genome assemblies for Collariella, Neodidymelliopsis, Ascochyta clinopodiicola, Didymella pomorum, Didymosphaeria variabile, Neocosmospora piperis and Neocucurbitaria cava.</title>
        <authorList>
            <person name="Hill R."/>
        </authorList>
    </citation>
    <scope>NUCLEOTIDE SEQUENCE</scope>
    <source>
        <strain evidence="1">IMI 355091</strain>
    </source>
</reference>
<comment type="caution">
    <text evidence="1">The sequence shown here is derived from an EMBL/GenBank/DDBJ whole genome shotgun (WGS) entry which is preliminary data.</text>
</comment>
<keyword evidence="2" id="KW-1185">Reference proteome</keyword>